<dbReference type="InterPro" id="IPR016129">
    <property type="entry name" value="Caspase_his_AS"/>
</dbReference>
<dbReference type="InterPro" id="IPR029030">
    <property type="entry name" value="Caspase-like_dom_sf"/>
</dbReference>
<keyword evidence="5" id="KW-0865">Zymogen</keyword>
<accession>F6U351</accession>
<dbReference type="EMBL" id="EAAA01000931">
    <property type="status" value="NOT_ANNOTATED_CDS"/>
    <property type="molecule type" value="Genomic_DNA"/>
</dbReference>
<evidence type="ECO:0000313" key="10">
    <source>
        <dbReference type="Proteomes" id="UP000008144"/>
    </source>
</evidence>
<dbReference type="OMA" id="WHYFTAT"/>
<dbReference type="EMBL" id="EAAA01000930">
    <property type="status" value="NOT_ANNOTATED_CDS"/>
    <property type="molecule type" value="Genomic_DNA"/>
</dbReference>
<dbReference type="GeneTree" id="ENSGT00940000153232"/>
<evidence type="ECO:0000259" key="8">
    <source>
        <dbReference type="PROSITE" id="PS50208"/>
    </source>
</evidence>
<dbReference type="PROSITE" id="PS50208">
    <property type="entry name" value="CASPASE_P20"/>
    <property type="match status" value="1"/>
</dbReference>
<evidence type="ECO:0000256" key="3">
    <source>
        <dbReference type="ARBA" id="ARBA00022801"/>
    </source>
</evidence>
<dbReference type="InParanoid" id="F6U351"/>
<dbReference type="PRINTS" id="PR00376">
    <property type="entry name" value="IL1BCENZYME"/>
</dbReference>
<dbReference type="PROSITE" id="PS50207">
    <property type="entry name" value="CASPASE_P10"/>
    <property type="match status" value="1"/>
</dbReference>
<reference evidence="10" key="1">
    <citation type="journal article" date="2002" name="Science">
        <title>The draft genome of Ciona intestinalis: insights into chordate and vertebrate origins.</title>
        <authorList>
            <person name="Dehal P."/>
            <person name="Satou Y."/>
            <person name="Campbell R.K."/>
            <person name="Chapman J."/>
            <person name="Degnan B."/>
            <person name="De Tomaso A."/>
            <person name="Davidson B."/>
            <person name="Di Gregorio A."/>
            <person name="Gelpke M."/>
            <person name="Goodstein D.M."/>
            <person name="Harafuji N."/>
            <person name="Hastings K.E."/>
            <person name="Ho I."/>
            <person name="Hotta K."/>
            <person name="Huang W."/>
            <person name="Kawashima T."/>
            <person name="Lemaire P."/>
            <person name="Martinez D."/>
            <person name="Meinertzhagen I.A."/>
            <person name="Necula S."/>
            <person name="Nonaka M."/>
            <person name="Putnam N."/>
            <person name="Rash S."/>
            <person name="Saiga H."/>
            <person name="Satake M."/>
            <person name="Terry A."/>
            <person name="Yamada L."/>
            <person name="Wang H.G."/>
            <person name="Awazu S."/>
            <person name="Azumi K."/>
            <person name="Boore J."/>
            <person name="Branno M."/>
            <person name="Chin-Bow S."/>
            <person name="DeSantis R."/>
            <person name="Doyle S."/>
            <person name="Francino P."/>
            <person name="Keys D.N."/>
            <person name="Haga S."/>
            <person name="Hayashi H."/>
            <person name="Hino K."/>
            <person name="Imai K.S."/>
            <person name="Inaba K."/>
            <person name="Kano S."/>
            <person name="Kobayashi K."/>
            <person name="Kobayashi M."/>
            <person name="Lee B.I."/>
            <person name="Makabe K.W."/>
            <person name="Manohar C."/>
            <person name="Matassi G."/>
            <person name="Medina M."/>
            <person name="Mochizuki Y."/>
            <person name="Mount S."/>
            <person name="Morishita T."/>
            <person name="Miura S."/>
            <person name="Nakayama A."/>
            <person name="Nishizaka S."/>
            <person name="Nomoto H."/>
            <person name="Ohta F."/>
            <person name="Oishi K."/>
            <person name="Rigoutsos I."/>
            <person name="Sano M."/>
            <person name="Sasaki A."/>
            <person name="Sasakura Y."/>
            <person name="Shoguchi E."/>
            <person name="Shin-i T."/>
            <person name="Spagnuolo A."/>
            <person name="Stainier D."/>
            <person name="Suzuki M.M."/>
            <person name="Tassy O."/>
            <person name="Takatori N."/>
            <person name="Tokuoka M."/>
            <person name="Yagi K."/>
            <person name="Yoshizaki F."/>
            <person name="Wada S."/>
            <person name="Zhang C."/>
            <person name="Hyatt P.D."/>
            <person name="Larimer F."/>
            <person name="Detter C."/>
            <person name="Doggett N."/>
            <person name="Glavina T."/>
            <person name="Hawkins T."/>
            <person name="Richardson P."/>
            <person name="Lucas S."/>
            <person name="Kohara Y."/>
            <person name="Levine M."/>
            <person name="Satoh N."/>
            <person name="Rokhsar D.S."/>
        </authorList>
    </citation>
    <scope>NUCLEOTIDE SEQUENCE [LARGE SCALE GENOMIC DNA]</scope>
</reference>
<dbReference type="PROSITE" id="PS01121">
    <property type="entry name" value="CASPASE_HIS"/>
    <property type="match status" value="1"/>
</dbReference>
<dbReference type="InterPro" id="IPR002138">
    <property type="entry name" value="Pept_C14_p10"/>
</dbReference>
<dbReference type="SUPFAM" id="SSF52129">
    <property type="entry name" value="Caspase-like"/>
    <property type="match status" value="1"/>
</dbReference>
<dbReference type="Gene3D" id="3.40.50.1460">
    <property type="match status" value="1"/>
</dbReference>
<dbReference type="KEGG" id="cin:100185209"/>
<dbReference type="STRING" id="7719.ENSCINP00000028693"/>
<protein>
    <recommendedName>
        <fullName evidence="11">Caspase family p20 domain-containing protein</fullName>
    </recommendedName>
</protein>
<dbReference type="OrthoDB" id="6116485at2759"/>
<dbReference type="GO" id="GO:0005737">
    <property type="term" value="C:cytoplasm"/>
    <property type="evidence" value="ECO:0000318"/>
    <property type="project" value="GO_Central"/>
</dbReference>
<dbReference type="InterPro" id="IPR011600">
    <property type="entry name" value="Pept_C14_caspase"/>
</dbReference>
<dbReference type="GO" id="GO:0006915">
    <property type="term" value="P:apoptotic process"/>
    <property type="evidence" value="ECO:0000318"/>
    <property type="project" value="GO_Central"/>
</dbReference>
<dbReference type="HOGENOM" id="CLU_036904_2_0_1"/>
<organism evidence="9 10">
    <name type="scientific">Ciona intestinalis</name>
    <name type="common">Transparent sea squirt</name>
    <name type="synonym">Ascidia intestinalis</name>
    <dbReference type="NCBI Taxonomy" id="7719"/>
    <lineage>
        <taxon>Eukaryota</taxon>
        <taxon>Metazoa</taxon>
        <taxon>Chordata</taxon>
        <taxon>Tunicata</taxon>
        <taxon>Ascidiacea</taxon>
        <taxon>Phlebobranchia</taxon>
        <taxon>Cionidae</taxon>
        <taxon>Ciona</taxon>
    </lineage>
</organism>
<dbReference type="CDD" id="cd00032">
    <property type="entry name" value="CASc"/>
    <property type="match status" value="1"/>
</dbReference>
<dbReference type="GO" id="GO:0004197">
    <property type="term" value="F:cysteine-type endopeptidase activity"/>
    <property type="evidence" value="ECO:0000318"/>
    <property type="project" value="GO_Central"/>
</dbReference>
<dbReference type="Proteomes" id="UP000008144">
    <property type="component" value="Chromosome 12"/>
</dbReference>
<evidence type="ECO:0000256" key="4">
    <source>
        <dbReference type="ARBA" id="ARBA00022807"/>
    </source>
</evidence>
<feature type="domain" description="Caspase family p20" evidence="8">
    <location>
        <begin position="5"/>
        <end position="130"/>
    </location>
</feature>
<dbReference type="InterPro" id="IPR001309">
    <property type="entry name" value="Pept_C14_p20"/>
</dbReference>
<accession>A0A1W5BBI6</accession>
<comment type="similarity">
    <text evidence="1 6">Belongs to the peptidase C14A family.</text>
</comment>
<dbReference type="PANTHER" id="PTHR10454:SF31">
    <property type="entry name" value="CASPASE-7"/>
    <property type="match status" value="1"/>
</dbReference>
<dbReference type="SMART" id="SM00115">
    <property type="entry name" value="CASc"/>
    <property type="match status" value="1"/>
</dbReference>
<dbReference type="InterPro" id="IPR015917">
    <property type="entry name" value="Pept_C14A"/>
</dbReference>
<dbReference type="GO" id="GO:0006508">
    <property type="term" value="P:proteolysis"/>
    <property type="evidence" value="ECO:0007669"/>
    <property type="project" value="UniProtKB-KW"/>
</dbReference>
<reference evidence="9" key="2">
    <citation type="journal article" date="2008" name="Genome Biol.">
        <title>Improved genome assembly and evidence-based global gene model set for the chordate Ciona intestinalis: new insight into intron and operon populations.</title>
        <authorList>
            <person name="Satou Y."/>
            <person name="Mineta K."/>
            <person name="Ogasawara M."/>
            <person name="Sasakura Y."/>
            <person name="Shoguchi E."/>
            <person name="Ueno K."/>
            <person name="Yamada L."/>
            <person name="Matsumoto J."/>
            <person name="Wasserscheid J."/>
            <person name="Dewar K."/>
            <person name="Wiley G.B."/>
            <person name="Macmil S.L."/>
            <person name="Roe B.A."/>
            <person name="Zeller R.W."/>
            <person name="Hastings K.E."/>
            <person name="Lemaire P."/>
            <person name="Lindquist E."/>
            <person name="Endo T."/>
            <person name="Hotta K."/>
            <person name="Inaba K."/>
        </authorList>
    </citation>
    <scope>NUCLEOTIDE SEQUENCE [LARGE SCALE GENOMIC DNA]</scope>
    <source>
        <strain evidence="9">wild type</strain>
    </source>
</reference>
<dbReference type="GeneID" id="100185209"/>
<reference evidence="9" key="3">
    <citation type="submission" date="2025-08" db="UniProtKB">
        <authorList>
            <consortium name="Ensembl"/>
        </authorList>
    </citation>
    <scope>IDENTIFICATION</scope>
</reference>
<keyword evidence="3" id="KW-0378">Hydrolase</keyword>
<evidence type="ECO:0000259" key="7">
    <source>
        <dbReference type="PROSITE" id="PS50207"/>
    </source>
</evidence>
<dbReference type="PROSITE" id="PS01122">
    <property type="entry name" value="CASPASE_CYS"/>
    <property type="match status" value="1"/>
</dbReference>
<evidence type="ECO:0008006" key="11">
    <source>
        <dbReference type="Google" id="ProtNLM"/>
    </source>
</evidence>
<dbReference type="FunFam" id="3.40.50.1460:FF:000043">
    <property type="entry name" value="caspase-3-like isoform X1"/>
    <property type="match status" value="1"/>
</dbReference>
<keyword evidence="2" id="KW-0645">Protease</keyword>
<sequence>MLHKSRGLFVVFNQLKFDKHLKLSERTGSDKDAAALLKTAELLGFETEEYLDLERKQIRRKLYELSEMDHGDHDCFACAILTHGGKDNILYSHDDEMKLKDFTTPFEADKCRSLASKPKLFFVQACRGDLLDRGAKVIHLKQSTGDVLDRNPSKVESYTIPVQADFLISQATAPDYYAWRSSDKGSIFIQTLCSVFERYSDEMDIMKILTRVNRVVAFNFESWTQRPDMNHMKQIPSITSQLTAELFIKKPKRNTNPST</sequence>
<dbReference type="FunCoup" id="F6U351">
    <property type="interactions" value="55"/>
</dbReference>
<evidence type="ECO:0000256" key="1">
    <source>
        <dbReference type="ARBA" id="ARBA00010134"/>
    </source>
</evidence>
<evidence type="ECO:0000256" key="2">
    <source>
        <dbReference type="ARBA" id="ARBA00022670"/>
    </source>
</evidence>
<dbReference type="PANTHER" id="PTHR10454">
    <property type="entry name" value="CASPASE"/>
    <property type="match status" value="1"/>
</dbReference>
<proteinExistence type="inferred from homology"/>
<evidence type="ECO:0000256" key="6">
    <source>
        <dbReference type="RuleBase" id="RU003971"/>
    </source>
</evidence>
<keyword evidence="10" id="KW-1185">Reference proteome</keyword>
<dbReference type="InterPro" id="IPR002398">
    <property type="entry name" value="Pept_C14"/>
</dbReference>
<evidence type="ECO:0000256" key="5">
    <source>
        <dbReference type="ARBA" id="ARBA00023145"/>
    </source>
</evidence>
<name>F6U351_CIOIN</name>
<dbReference type="InterPro" id="IPR033139">
    <property type="entry name" value="Caspase_cys_AS"/>
</dbReference>
<dbReference type="AlphaFoldDB" id="F6U351"/>
<feature type="domain" description="Caspase family p10" evidence="7">
    <location>
        <begin position="156"/>
        <end position="250"/>
    </location>
</feature>
<keyword evidence="4" id="KW-0788">Thiol protease</keyword>
<reference evidence="9" key="4">
    <citation type="submission" date="2025-09" db="UniProtKB">
        <authorList>
            <consortium name="Ensembl"/>
        </authorList>
    </citation>
    <scope>IDENTIFICATION</scope>
</reference>
<dbReference type="Ensembl" id="ENSCINT00000028939.2">
    <property type="protein sequence ID" value="ENSCINP00000028693.2"/>
    <property type="gene ID" value="ENSCING00000016626.2"/>
</dbReference>
<dbReference type="GO" id="GO:0043525">
    <property type="term" value="P:positive regulation of neuron apoptotic process"/>
    <property type="evidence" value="ECO:0000318"/>
    <property type="project" value="GO_Central"/>
</dbReference>
<dbReference type="Pfam" id="PF00656">
    <property type="entry name" value="Peptidase_C14"/>
    <property type="match status" value="1"/>
</dbReference>
<evidence type="ECO:0000313" key="9">
    <source>
        <dbReference type="Ensembl" id="ENSCINP00000028693.2"/>
    </source>
</evidence>